<dbReference type="InterPro" id="IPR032808">
    <property type="entry name" value="DoxX"/>
</dbReference>
<feature type="transmembrane region" description="Helical" evidence="5">
    <location>
        <begin position="95"/>
        <end position="122"/>
    </location>
</feature>
<comment type="subcellular location">
    <subcellularLocation>
        <location evidence="1">Membrane</location>
        <topology evidence="1">Multi-pass membrane protein</topology>
    </subcellularLocation>
</comment>
<evidence type="ECO:0000256" key="5">
    <source>
        <dbReference type="SAM" id="Phobius"/>
    </source>
</evidence>
<dbReference type="AlphaFoldDB" id="A0A8S0WML4"/>
<keyword evidence="2 5" id="KW-0812">Transmembrane</keyword>
<evidence type="ECO:0000256" key="3">
    <source>
        <dbReference type="ARBA" id="ARBA00022989"/>
    </source>
</evidence>
<protein>
    <submittedName>
        <fullName evidence="6">DoxX family</fullName>
    </submittedName>
    <submittedName>
        <fullName evidence="7">DoxX protein</fullName>
    </submittedName>
</protein>
<dbReference type="EMBL" id="CDGJ01000132">
    <property type="protein sequence ID" value="CEJ09425.1"/>
    <property type="molecule type" value="Genomic_DNA"/>
</dbReference>
<evidence type="ECO:0000313" key="7">
    <source>
        <dbReference type="EMBL" id="CEJ09425.1"/>
    </source>
</evidence>
<dbReference type="RefSeq" id="WP_240984290.1">
    <property type="nucleotide sequence ID" value="NZ_CDGJ01000132.1"/>
</dbReference>
<keyword evidence="4 5" id="KW-0472">Membrane</keyword>
<dbReference type="Proteomes" id="UP000836597">
    <property type="component" value="Chromosome"/>
</dbReference>
<evidence type="ECO:0000256" key="1">
    <source>
        <dbReference type="ARBA" id="ARBA00004141"/>
    </source>
</evidence>
<organism evidence="6">
    <name type="scientific">Acididesulfobacillus acetoxydans</name>
    <dbReference type="NCBI Taxonomy" id="1561005"/>
    <lineage>
        <taxon>Bacteria</taxon>
        <taxon>Bacillati</taxon>
        <taxon>Bacillota</taxon>
        <taxon>Clostridia</taxon>
        <taxon>Eubacteriales</taxon>
        <taxon>Peptococcaceae</taxon>
        <taxon>Acididesulfobacillus</taxon>
    </lineage>
</organism>
<evidence type="ECO:0000256" key="2">
    <source>
        <dbReference type="ARBA" id="ARBA00022692"/>
    </source>
</evidence>
<accession>A0A8S0WML4</accession>
<sequence>MAWRESRWLQVVWTILRVYLGWEWLSSGLSKVFGPGSAAWVGPQAGSAVSKFLKAALVKSTGAHPDVQRWYASFINGVALPNATAFSYLVAWGELLIGIALIIGFLTTIALLLAVFLNLNYLLAGTVSTNPMDLLWAALLLWAGSAAYYWGVDRIFIPRWKKFRLNKA</sequence>
<dbReference type="Pfam" id="PF07681">
    <property type="entry name" value="DoxX"/>
    <property type="match status" value="1"/>
</dbReference>
<feature type="transmembrane region" description="Helical" evidence="5">
    <location>
        <begin position="134"/>
        <end position="152"/>
    </location>
</feature>
<dbReference type="PANTHER" id="PTHR39157:SF1">
    <property type="entry name" value="DOXX FAMILY PROTEIN"/>
    <property type="match status" value="1"/>
</dbReference>
<proteinExistence type="predicted"/>
<keyword evidence="3 5" id="KW-1133">Transmembrane helix</keyword>
<name>A0A8S0WML4_9FIRM</name>
<dbReference type="GO" id="GO:0016020">
    <property type="term" value="C:membrane"/>
    <property type="evidence" value="ECO:0007669"/>
    <property type="project" value="UniProtKB-SubCell"/>
</dbReference>
<keyword evidence="8" id="KW-1185">Reference proteome</keyword>
<reference evidence="6" key="2">
    <citation type="submission" date="2020-01" db="EMBL/GenBank/DDBJ databases">
        <authorList>
            <person name="Hornung B."/>
        </authorList>
    </citation>
    <scope>NUCLEOTIDE SEQUENCE</scope>
    <source>
        <strain evidence="6">PacBioINE</strain>
    </source>
</reference>
<evidence type="ECO:0000313" key="8">
    <source>
        <dbReference type="Proteomes" id="UP001071230"/>
    </source>
</evidence>
<evidence type="ECO:0000313" key="6">
    <source>
        <dbReference type="EMBL" id="CAA7600644.1"/>
    </source>
</evidence>
<dbReference type="KEGG" id="aacx:DEACI_1297"/>
<evidence type="ECO:0000256" key="4">
    <source>
        <dbReference type="ARBA" id="ARBA00023136"/>
    </source>
</evidence>
<dbReference type="PANTHER" id="PTHR39157">
    <property type="entry name" value="INTEGRAL MEMBRANE PROTEIN-RELATED"/>
    <property type="match status" value="1"/>
</dbReference>
<reference evidence="7" key="1">
    <citation type="submission" date="2014-11" db="EMBL/GenBank/DDBJ databases">
        <authorList>
            <person name="Hornung B.V."/>
        </authorList>
    </citation>
    <scope>NUCLEOTIDE SEQUENCE</scope>
    <source>
        <strain evidence="7">INE</strain>
    </source>
</reference>
<dbReference type="Proteomes" id="UP001071230">
    <property type="component" value="Unassembled WGS sequence"/>
</dbReference>
<gene>
    <name evidence="6" type="ORF">DEACI_1297</name>
    <name evidence="7" type="ORF">DEACI_3909</name>
</gene>
<dbReference type="EMBL" id="LR746496">
    <property type="protein sequence ID" value="CAA7600644.1"/>
    <property type="molecule type" value="Genomic_DNA"/>
</dbReference>